<protein>
    <submittedName>
        <fullName evidence="7">Uncharacterized protein</fullName>
    </submittedName>
</protein>
<organism evidence="7 8">
    <name type="scientific">Brassica napus</name>
    <name type="common">Rape</name>
    <dbReference type="NCBI Taxonomy" id="3708"/>
    <lineage>
        <taxon>Eukaryota</taxon>
        <taxon>Viridiplantae</taxon>
        <taxon>Streptophyta</taxon>
        <taxon>Embryophyta</taxon>
        <taxon>Tracheophyta</taxon>
        <taxon>Spermatophyta</taxon>
        <taxon>Magnoliopsida</taxon>
        <taxon>eudicotyledons</taxon>
        <taxon>Gunneridae</taxon>
        <taxon>Pentapetalae</taxon>
        <taxon>rosids</taxon>
        <taxon>malvids</taxon>
        <taxon>Brassicales</taxon>
        <taxon>Brassicaceae</taxon>
        <taxon>Brassiceae</taxon>
        <taxon>Brassica</taxon>
    </lineage>
</organism>
<evidence type="ECO:0000256" key="2">
    <source>
        <dbReference type="ARBA" id="ARBA00009418"/>
    </source>
</evidence>
<feature type="region of interest" description="Disordered" evidence="6">
    <location>
        <begin position="256"/>
        <end position="391"/>
    </location>
</feature>
<feature type="compositionally biased region" description="Basic and acidic residues" evidence="6">
    <location>
        <begin position="360"/>
        <end position="372"/>
    </location>
</feature>
<name>A0ABQ7YDY9_BRANA</name>
<feature type="compositionally biased region" description="Low complexity" evidence="6">
    <location>
        <begin position="32"/>
        <end position="45"/>
    </location>
</feature>
<feature type="region of interest" description="Disordered" evidence="6">
    <location>
        <begin position="30"/>
        <end position="86"/>
    </location>
</feature>
<dbReference type="EMBL" id="JAGKQM010000018">
    <property type="protein sequence ID" value="KAH0866356.1"/>
    <property type="molecule type" value="Genomic_DNA"/>
</dbReference>
<evidence type="ECO:0000256" key="4">
    <source>
        <dbReference type="ARBA" id="ARBA00022552"/>
    </source>
</evidence>
<feature type="compositionally biased region" description="Basic and acidic residues" evidence="6">
    <location>
        <begin position="320"/>
        <end position="339"/>
    </location>
</feature>
<evidence type="ECO:0000256" key="1">
    <source>
        <dbReference type="ARBA" id="ARBA00004604"/>
    </source>
</evidence>
<evidence type="ECO:0000313" key="7">
    <source>
        <dbReference type="EMBL" id="KAH0866356.1"/>
    </source>
</evidence>
<keyword evidence="5" id="KW-0539">Nucleus</keyword>
<keyword evidence="3" id="KW-0690">Ribosome biogenesis</keyword>
<comment type="subcellular location">
    <subcellularLocation>
        <location evidence="1">Nucleus</location>
        <location evidence="1">Nucleolus</location>
    </subcellularLocation>
</comment>
<keyword evidence="8" id="KW-1185">Reference proteome</keyword>
<accession>A0ABQ7YDY9</accession>
<dbReference type="Pfam" id="PF06102">
    <property type="entry name" value="RRP36"/>
    <property type="match status" value="2"/>
</dbReference>
<dbReference type="Proteomes" id="UP000824890">
    <property type="component" value="Unassembled WGS sequence"/>
</dbReference>
<comment type="caution">
    <text evidence="7">The sequence shown here is derived from an EMBL/GenBank/DDBJ whole genome shotgun (WGS) entry which is preliminary data.</text>
</comment>
<dbReference type="PANTHER" id="PTHR21738">
    <property type="entry name" value="RIBOSOMAL RNA PROCESSING PROTEIN 36 HOMOLOG"/>
    <property type="match status" value="1"/>
</dbReference>
<sequence>MIQENMSANKELRFRAVSRRRRRLVSYKTDLSPSTATCSTPSSFTNVDRDELQSSETGPKSSDVVAGVESDLQHASSPDPRWPYLGRWSANQKPASPTLPLSSVKESEVYAPSATFANPSATTDPPPAFVRKNPPPAFEIMDTPPASVTIDLPPASAPLIDGLIDVNEVVLPLVPTGLDEVSQKGDLDEEPAKETVFVRSMGAWSKPLLFTPPPTPPEPATPKLGVSEVKKMPPPALKADGSLRFPWAARMNQSSRNLFRATEPTYRLDGTPEVTIPSKGGSKFEPSSSKIVFDDSEDDEDEQSLSSMSSSDEEEEEEEEKGKELTLEEIHRLRADGSRPRPAVPVKPSFSQVKKNTGRAADKNIKFSEAKKPARANKNRPMELSSKRPVSRFREVIQAPKKVVRDPRFDSLAGSVDHEGFRKRYSFFFEEKLPVEREELKKKLKKTKNPEDVEELKDQLTYVEKLLKYDPSTNSKGKSILTEHKKKEREAAKMGKKPYYLKQSEIRKQELIEKYNSLKESGKLSSFLDKRRKKNATKDHSKRMAMLVVMMLVMGNILFEAEGMAFTDCYKGCFVMCAASSSGFKKLFCPFSCIKACKQPTPSSEATLNEIDQTDYFCKLGCATDRCASSSSIHDKDHAEKVSVQEAIQFLFRGETSCRKRGTEKEAKGKSILTEHKKKEREAAKMGKKPYYLKQSEIRKQELNEEYNSLKESGKLSLFLDKRRKKNATKDHRYMPYRCFVMCAASSNAFKKLFCPFSCIKDCKQPTTPSEANLNDIDHTDYFCNLGCATDRCASSSSIHDKENMDSKRMAMLVVMMLVMGNILFEAEGMAFTDCYKGCFVMCAASSSGFKKLFCPFSCIKACKQPTPSSEATLNEIDQTDYFCKLGCATDRCASSSSIHDKDHAEKVSVCVDSCSDICSRRN</sequence>
<reference evidence="7 8" key="1">
    <citation type="submission" date="2021-05" db="EMBL/GenBank/DDBJ databases">
        <title>Genome Assembly of Synthetic Allotetraploid Brassica napus Reveals Homoeologous Exchanges between Subgenomes.</title>
        <authorList>
            <person name="Davis J.T."/>
        </authorList>
    </citation>
    <scope>NUCLEOTIDE SEQUENCE [LARGE SCALE GENOMIC DNA]</scope>
    <source>
        <strain evidence="8">cv. Da-Ae</strain>
        <tissue evidence="7">Seedling</tissue>
    </source>
</reference>
<dbReference type="InterPro" id="IPR009292">
    <property type="entry name" value="RRP36"/>
</dbReference>
<feature type="compositionally biased region" description="Acidic residues" evidence="6">
    <location>
        <begin position="294"/>
        <end position="303"/>
    </location>
</feature>
<dbReference type="PANTHER" id="PTHR21738:SF0">
    <property type="entry name" value="RIBOSOMAL RNA PROCESSING PROTEIN 36 HOMOLOG"/>
    <property type="match status" value="1"/>
</dbReference>
<proteinExistence type="inferred from homology"/>
<evidence type="ECO:0000313" key="8">
    <source>
        <dbReference type="Proteomes" id="UP000824890"/>
    </source>
</evidence>
<gene>
    <name evidence="7" type="ORF">HID58_083567</name>
</gene>
<evidence type="ECO:0000256" key="5">
    <source>
        <dbReference type="ARBA" id="ARBA00023242"/>
    </source>
</evidence>
<keyword evidence="4" id="KW-0698">rRNA processing</keyword>
<evidence type="ECO:0000256" key="6">
    <source>
        <dbReference type="SAM" id="MobiDB-lite"/>
    </source>
</evidence>
<comment type="similarity">
    <text evidence="2">Belongs to the RRP36 family.</text>
</comment>
<evidence type="ECO:0000256" key="3">
    <source>
        <dbReference type="ARBA" id="ARBA00022517"/>
    </source>
</evidence>